<organism evidence="4 5">
    <name type="scientific">Mesoterricola sediminis</name>
    <dbReference type="NCBI Taxonomy" id="2927980"/>
    <lineage>
        <taxon>Bacteria</taxon>
        <taxon>Pseudomonadati</taxon>
        <taxon>Acidobacteriota</taxon>
        <taxon>Holophagae</taxon>
        <taxon>Holophagales</taxon>
        <taxon>Holophagaceae</taxon>
        <taxon>Mesoterricola</taxon>
    </lineage>
</organism>
<sequence length="581" mass="62363">MAAVPRPLPILALTALLVPAWTAQAPREDVRAYRSWIAGEEAGGTDKRAWSGPEGRIIEVRDWIRISRLGVDITQDQTTRAVRRHDGALSFTFELRLSQEPLKGTATWTPAKPLRLVVAFQGMPPREVDLPEGTVLWPGDEDDALKTAARERRPVHLKGYSIATQQPTALDLEPVGPDPLPGFPDALRYRGKAQDGPMAQDVEVWISPREAEVRQSGTFGGIPLLVQRASLPAPAAGAPAEGFFARTLKRVPPHPFLPWLDTVDVAWSGATPPDLPEGGLQTRLGPGRWRLRRAPEPAGPARAERPVTGAPSAEDAPYLEATPLVQFRDPAVAALVRRLGAPAGATRWELAQRVSAFVYDWIQDKDYSVGFASAQEVARHPRGDCTEHGVLAVALLRALGVPARGAVGWIAMEGTLGLHFWAEVKVGGDWVPIDPTFDMAPASAFRLRLGTSALADLGSVGWDNASAAFQDGAWLPVSGWGDEVRIQGDTVFAPGLALRAQGPRWALKDGSLTLDGHPAAAAPRPGPAAGARLLQGSNGRKGWFADGLLYADCGGGRWLRIAGLDQAGALRLLDALETRPR</sequence>
<name>A0AA48KFM1_9BACT</name>
<dbReference type="Proteomes" id="UP001228113">
    <property type="component" value="Chromosome"/>
</dbReference>
<evidence type="ECO:0000313" key="5">
    <source>
        <dbReference type="Proteomes" id="UP001228113"/>
    </source>
</evidence>
<proteinExistence type="predicted"/>
<dbReference type="SMART" id="SM00460">
    <property type="entry name" value="TGc"/>
    <property type="match status" value="1"/>
</dbReference>
<feature type="chain" id="PRO_5041400960" description="Transglutaminase-like domain-containing protein" evidence="2">
    <location>
        <begin position="26"/>
        <end position="581"/>
    </location>
</feature>
<evidence type="ECO:0000259" key="3">
    <source>
        <dbReference type="SMART" id="SM00460"/>
    </source>
</evidence>
<reference evidence="4" key="1">
    <citation type="journal article" date="2023" name="Int. J. Syst. Evol. Microbiol.">
        <title>Mesoterricola silvestris gen. nov., sp. nov., Mesoterricola sediminis sp. nov., Geothrix oryzae sp. nov., Geothrix edaphica sp. nov., Geothrix rubra sp. nov., and Geothrix limicola sp. nov., six novel members of Acidobacteriota isolated from soils.</title>
        <authorList>
            <person name="Itoh H."/>
            <person name="Sugisawa Y."/>
            <person name="Mise K."/>
            <person name="Xu Z."/>
            <person name="Kuniyasu M."/>
            <person name="Ushijima N."/>
            <person name="Kawano K."/>
            <person name="Kobayashi E."/>
            <person name="Shiratori Y."/>
            <person name="Masuda Y."/>
            <person name="Senoo K."/>
        </authorList>
    </citation>
    <scope>NUCLEOTIDE SEQUENCE</scope>
    <source>
        <strain evidence="4">W786</strain>
    </source>
</reference>
<dbReference type="PANTHER" id="PTHR33490">
    <property type="entry name" value="BLR5614 PROTEIN-RELATED"/>
    <property type="match status" value="1"/>
</dbReference>
<dbReference type="InterPro" id="IPR038765">
    <property type="entry name" value="Papain-like_cys_pep_sf"/>
</dbReference>
<dbReference type="InterPro" id="IPR002931">
    <property type="entry name" value="Transglutaminase-like"/>
</dbReference>
<evidence type="ECO:0000256" key="2">
    <source>
        <dbReference type="SAM" id="SignalP"/>
    </source>
</evidence>
<feature type="region of interest" description="Disordered" evidence="1">
    <location>
        <begin position="292"/>
        <end position="313"/>
    </location>
</feature>
<dbReference type="AlphaFoldDB" id="A0AA48KFM1"/>
<evidence type="ECO:0000256" key="1">
    <source>
        <dbReference type="SAM" id="MobiDB-lite"/>
    </source>
</evidence>
<dbReference type="RefSeq" id="WP_243334711.1">
    <property type="nucleotide sequence ID" value="NZ_AP027081.1"/>
</dbReference>
<dbReference type="SUPFAM" id="SSF54001">
    <property type="entry name" value="Cysteine proteinases"/>
    <property type="match status" value="1"/>
</dbReference>
<dbReference type="EMBL" id="AP027081">
    <property type="protein sequence ID" value="BDU76598.1"/>
    <property type="molecule type" value="Genomic_DNA"/>
</dbReference>
<evidence type="ECO:0000313" key="4">
    <source>
        <dbReference type="EMBL" id="BDU76598.1"/>
    </source>
</evidence>
<accession>A0AA48KFM1</accession>
<gene>
    <name evidence="4" type="ORF">METESE_15560</name>
</gene>
<dbReference type="Gene3D" id="3.10.620.30">
    <property type="match status" value="1"/>
</dbReference>
<keyword evidence="2" id="KW-0732">Signal</keyword>
<dbReference type="Pfam" id="PF01841">
    <property type="entry name" value="Transglut_core"/>
    <property type="match status" value="1"/>
</dbReference>
<feature type="domain" description="Transglutaminase-like" evidence="3">
    <location>
        <begin position="377"/>
        <end position="437"/>
    </location>
</feature>
<protein>
    <recommendedName>
        <fullName evidence="3">Transglutaminase-like domain-containing protein</fullName>
    </recommendedName>
</protein>
<dbReference type="KEGG" id="msea:METESE_15560"/>
<feature type="signal peptide" evidence="2">
    <location>
        <begin position="1"/>
        <end position="25"/>
    </location>
</feature>
<dbReference type="PANTHER" id="PTHR33490:SF3">
    <property type="entry name" value="CONSERVED INTEGRAL MEMBRANE PROTEIN"/>
    <property type="match status" value="1"/>
</dbReference>
<keyword evidence="5" id="KW-1185">Reference proteome</keyword>